<reference evidence="4 5" key="1">
    <citation type="submission" date="2019-07" db="EMBL/GenBank/DDBJ databases">
        <title>New species of Amycolatopsis and Streptomyces.</title>
        <authorList>
            <person name="Duangmal K."/>
            <person name="Teo W.F.A."/>
            <person name="Lipun K."/>
        </authorList>
    </citation>
    <scope>NUCLEOTIDE SEQUENCE [LARGE SCALE GENOMIC DNA]</scope>
    <source>
        <strain evidence="4 5">JCM 30562</strain>
    </source>
</reference>
<dbReference type="AlphaFoldDB" id="A0A558ACR3"/>
<feature type="domain" description="N-acetyltransferase" evidence="3">
    <location>
        <begin position="2"/>
        <end position="148"/>
    </location>
</feature>
<dbReference type="OrthoDB" id="9799092at2"/>
<dbReference type="Pfam" id="PF00583">
    <property type="entry name" value="Acetyltransf_1"/>
    <property type="match status" value="1"/>
</dbReference>
<organism evidence="4 5">
    <name type="scientific">Amycolatopsis acidiphila</name>
    <dbReference type="NCBI Taxonomy" id="715473"/>
    <lineage>
        <taxon>Bacteria</taxon>
        <taxon>Bacillati</taxon>
        <taxon>Actinomycetota</taxon>
        <taxon>Actinomycetes</taxon>
        <taxon>Pseudonocardiales</taxon>
        <taxon>Pseudonocardiaceae</taxon>
        <taxon>Amycolatopsis</taxon>
    </lineage>
</organism>
<comment type="caution">
    <text evidence="4">The sequence shown here is derived from an EMBL/GenBank/DDBJ whole genome shotgun (WGS) entry which is preliminary data.</text>
</comment>
<keyword evidence="5" id="KW-1185">Reference proteome</keyword>
<dbReference type="Gene3D" id="3.40.630.30">
    <property type="match status" value="1"/>
</dbReference>
<dbReference type="InterPro" id="IPR016181">
    <property type="entry name" value="Acyl_CoA_acyltransferase"/>
</dbReference>
<keyword evidence="2" id="KW-0012">Acyltransferase</keyword>
<name>A0A558ACR3_9PSEU</name>
<dbReference type="InterPro" id="IPR000182">
    <property type="entry name" value="GNAT_dom"/>
</dbReference>
<dbReference type="Proteomes" id="UP000318578">
    <property type="component" value="Unassembled WGS sequence"/>
</dbReference>
<gene>
    <name evidence="4" type="ORF">FNH06_15010</name>
</gene>
<evidence type="ECO:0000259" key="3">
    <source>
        <dbReference type="PROSITE" id="PS51186"/>
    </source>
</evidence>
<dbReference type="RefSeq" id="WP_144638735.1">
    <property type="nucleotide sequence ID" value="NZ_BNAX01000005.1"/>
</dbReference>
<dbReference type="SUPFAM" id="SSF55729">
    <property type="entry name" value="Acyl-CoA N-acyltransferases (Nat)"/>
    <property type="match status" value="1"/>
</dbReference>
<dbReference type="PROSITE" id="PS51186">
    <property type="entry name" value="GNAT"/>
    <property type="match status" value="1"/>
</dbReference>
<sequence length="148" mass="16432">MIDLRVLTADDWAAWRELRLASLRDAPDAFGATLADWVREGEPRWRQRLTDVPFNVLAELDGTPAGMVSGTEPDAGQAVELISMWVAPSARGRGVGDELIGAVVGWAQRRGARRVVLRVYDHNRHGANLYRRNGFRPIGGTWMTLPLT</sequence>
<accession>A0A558ACR3</accession>
<proteinExistence type="predicted"/>
<dbReference type="PANTHER" id="PTHR43877">
    <property type="entry name" value="AMINOALKYLPHOSPHONATE N-ACETYLTRANSFERASE-RELATED-RELATED"/>
    <property type="match status" value="1"/>
</dbReference>
<keyword evidence="1 4" id="KW-0808">Transferase</keyword>
<evidence type="ECO:0000256" key="2">
    <source>
        <dbReference type="ARBA" id="ARBA00023315"/>
    </source>
</evidence>
<dbReference type="EMBL" id="VJZA01000021">
    <property type="protein sequence ID" value="TVT22062.1"/>
    <property type="molecule type" value="Genomic_DNA"/>
</dbReference>
<evidence type="ECO:0000313" key="5">
    <source>
        <dbReference type="Proteomes" id="UP000318578"/>
    </source>
</evidence>
<evidence type="ECO:0000256" key="1">
    <source>
        <dbReference type="ARBA" id="ARBA00022679"/>
    </source>
</evidence>
<dbReference type="CDD" id="cd04301">
    <property type="entry name" value="NAT_SF"/>
    <property type="match status" value="1"/>
</dbReference>
<protein>
    <submittedName>
        <fullName evidence="4">GNAT family N-acetyltransferase</fullName>
    </submittedName>
</protein>
<evidence type="ECO:0000313" key="4">
    <source>
        <dbReference type="EMBL" id="TVT22062.1"/>
    </source>
</evidence>
<dbReference type="GO" id="GO:0016747">
    <property type="term" value="F:acyltransferase activity, transferring groups other than amino-acyl groups"/>
    <property type="evidence" value="ECO:0007669"/>
    <property type="project" value="InterPro"/>
</dbReference>
<dbReference type="InterPro" id="IPR050832">
    <property type="entry name" value="Bact_Acetyltransf"/>
</dbReference>